<organism evidence="1 2">
    <name type="scientific">Pseudomonas phage SL2</name>
    <dbReference type="NCBI Taxonomy" id="2041345"/>
    <lineage>
        <taxon>Viruses</taxon>
        <taxon>Duplodnaviria</taxon>
        <taxon>Heunggongvirae</taxon>
        <taxon>Uroviricota</taxon>
        <taxon>Caudoviricetes</taxon>
        <taxon>Chimalliviridae</taxon>
        <taxon>Phikzvirus</taxon>
        <taxon>Phikzvirus SL2</taxon>
    </lineage>
</organism>
<protein>
    <submittedName>
        <fullName evidence="1">Uncharacterized protein</fullName>
    </submittedName>
</protein>
<dbReference type="Proteomes" id="UP000242032">
    <property type="component" value="Segment"/>
</dbReference>
<keyword evidence="2" id="KW-1185">Reference proteome</keyword>
<evidence type="ECO:0000313" key="2">
    <source>
        <dbReference type="Proteomes" id="UP000242032"/>
    </source>
</evidence>
<dbReference type="EMBL" id="MF805716">
    <property type="protein sequence ID" value="ATN94688.1"/>
    <property type="molecule type" value="Genomic_DNA"/>
</dbReference>
<gene>
    <name evidence="1" type="ORF">SL2_111</name>
</gene>
<name>A0A2D1GQT7_9CAUD</name>
<evidence type="ECO:0000313" key="1">
    <source>
        <dbReference type="EMBL" id="ATN94688.1"/>
    </source>
</evidence>
<sequence length="132" mass="15493">MKIYGSSFHEVTLEYGKPFIRNGVLKHLPDLGTPDLGWTDFNILEIIPGPGYIDKNTLNFYKERDCVFPAIVRFTVFEEERNRIISTINVDLAKKELEWNKTDRFWEIENFAIRFQLTQNPYSVLWTSNGSL</sequence>
<accession>A0A2D1GQT7</accession>
<proteinExistence type="predicted"/>
<reference evidence="1 2" key="1">
    <citation type="journal article" date="2017" name="Viruses">
        <title>Differential Effect of Newly Isolated Phages Belonging to PB1-Like, phiKZ-Like and LUZ24-Like Viruses against Multi-Drug Resistant Pseudomonas aeruginosa under Varying Growth Conditions.</title>
        <authorList>
            <person name="Latz S."/>
            <person name="Kruttgen A."/>
            <person name="Hafner H."/>
            <person name="Buhl E.M."/>
            <person name="Ritter K."/>
            <person name="Horz H.P."/>
        </authorList>
    </citation>
    <scope>NUCLEOTIDE SEQUENCE [LARGE SCALE GENOMIC DNA]</scope>
</reference>